<dbReference type="PANTHER" id="PTHR33542">
    <property type="entry name" value="SIROHYDROCHLORIN FERROCHELATASE, CHLOROPLASTIC"/>
    <property type="match status" value="1"/>
</dbReference>
<name>A0A177L4C5_9BACI</name>
<dbReference type="Gene3D" id="3.40.50.1400">
    <property type="match status" value="2"/>
</dbReference>
<dbReference type="InterPro" id="IPR050963">
    <property type="entry name" value="Sirohydro_Cobaltochel/CbiX"/>
</dbReference>
<proteinExistence type="predicted"/>
<dbReference type="Pfam" id="PF01903">
    <property type="entry name" value="CbiX"/>
    <property type="match status" value="2"/>
</dbReference>
<organism evidence="3 4">
    <name type="scientific">Domibacillus aminovorans</name>
    <dbReference type="NCBI Taxonomy" id="29332"/>
    <lineage>
        <taxon>Bacteria</taxon>
        <taxon>Bacillati</taxon>
        <taxon>Bacillota</taxon>
        <taxon>Bacilli</taxon>
        <taxon>Bacillales</taxon>
        <taxon>Bacillaceae</taxon>
        <taxon>Domibacillus</taxon>
    </lineage>
</organism>
<dbReference type="AlphaFoldDB" id="A0A177L4C5"/>
<gene>
    <name evidence="3" type="ORF">AWH49_16200</name>
</gene>
<keyword evidence="4" id="KW-1185">Reference proteome</keyword>
<keyword evidence="2" id="KW-0456">Lyase</keyword>
<evidence type="ECO:0000313" key="3">
    <source>
        <dbReference type="EMBL" id="OAH60403.1"/>
    </source>
</evidence>
<dbReference type="GO" id="GO:0046872">
    <property type="term" value="F:metal ion binding"/>
    <property type="evidence" value="ECO:0007669"/>
    <property type="project" value="UniProtKB-KW"/>
</dbReference>
<reference evidence="3 4" key="1">
    <citation type="submission" date="2016-01" db="EMBL/GenBank/DDBJ databases">
        <title>Investigation of taxonomic status of Bacillus aminovorans.</title>
        <authorList>
            <person name="Verma A."/>
            <person name="Pal Y."/>
            <person name="Krishnamurthi S."/>
        </authorList>
    </citation>
    <scope>NUCLEOTIDE SEQUENCE [LARGE SCALE GENOMIC DNA]</scope>
    <source>
        <strain evidence="3 4">DSM 1314</strain>
    </source>
</reference>
<evidence type="ECO:0000313" key="4">
    <source>
        <dbReference type="Proteomes" id="UP000076935"/>
    </source>
</evidence>
<dbReference type="RefSeq" id="WP_063966050.1">
    <property type="nucleotide sequence ID" value="NZ_JBCNAN010000031.1"/>
</dbReference>
<dbReference type="STRING" id="29332.AWH48_01280"/>
<dbReference type="PANTHER" id="PTHR33542:SF3">
    <property type="entry name" value="SIROHYDROCHLORIN FERROCHELATASE, CHLOROPLASTIC"/>
    <property type="match status" value="1"/>
</dbReference>
<keyword evidence="1" id="KW-0479">Metal-binding</keyword>
<dbReference type="SUPFAM" id="SSF53800">
    <property type="entry name" value="Chelatase"/>
    <property type="match status" value="1"/>
</dbReference>
<dbReference type="GO" id="GO:0016829">
    <property type="term" value="F:lyase activity"/>
    <property type="evidence" value="ECO:0007669"/>
    <property type="project" value="UniProtKB-KW"/>
</dbReference>
<dbReference type="CDD" id="cd03414">
    <property type="entry name" value="CbiX_SirB_C"/>
    <property type="match status" value="1"/>
</dbReference>
<dbReference type="EMBL" id="LQWY01000038">
    <property type="protein sequence ID" value="OAH60403.1"/>
    <property type="molecule type" value="Genomic_DNA"/>
</dbReference>
<protein>
    <submittedName>
        <fullName evidence="3">Sirohydrochlorin ferrochelatase</fullName>
    </submittedName>
</protein>
<evidence type="ECO:0000256" key="2">
    <source>
        <dbReference type="ARBA" id="ARBA00023239"/>
    </source>
</evidence>
<dbReference type="Proteomes" id="UP000076935">
    <property type="component" value="Unassembled WGS sequence"/>
</dbReference>
<sequence length="249" mass="28112">MRAILYICHGTRVKEGAKQAAAFIEETMPLVDAQIQEICYLELSDPSIAEGLARCVQKGATEIIAMPFLLLTAGHAKKDIPEELKKAAQHYPNLMIRYGRPLGVHEHIVDVLIDRMKEAAPFQEDACVLLVGRGSSDPETKQDFDQISRLFKEKTKLSDVYIGYLAACEPTFEDALYELAAMKSRQLFIVPYLLFTGILTKTMDREVRKLQTEAEVHLCRHLGYDPMLGQILAQRVEEAFYEVPSCFQS</sequence>
<dbReference type="CDD" id="cd03416">
    <property type="entry name" value="CbiX_SirB_N"/>
    <property type="match status" value="1"/>
</dbReference>
<evidence type="ECO:0000256" key="1">
    <source>
        <dbReference type="ARBA" id="ARBA00022723"/>
    </source>
</evidence>
<dbReference type="InterPro" id="IPR002762">
    <property type="entry name" value="CbiX-like"/>
</dbReference>
<accession>A0A177L4C5</accession>
<comment type="caution">
    <text evidence="3">The sequence shown here is derived from an EMBL/GenBank/DDBJ whole genome shotgun (WGS) entry which is preliminary data.</text>
</comment>